<comment type="caution">
    <text evidence="1">The sequence shown here is derived from an EMBL/GenBank/DDBJ whole genome shotgun (WGS) entry which is preliminary data.</text>
</comment>
<dbReference type="PANTHER" id="PTHR37331">
    <property type="entry name" value="YALI0F11671P"/>
    <property type="match status" value="1"/>
</dbReference>
<dbReference type="AlphaFoldDB" id="A0A8H7QSZ9"/>
<organism evidence="1 2">
    <name type="scientific">Mucor plumbeus</name>
    <dbReference type="NCBI Taxonomy" id="97098"/>
    <lineage>
        <taxon>Eukaryota</taxon>
        <taxon>Fungi</taxon>
        <taxon>Fungi incertae sedis</taxon>
        <taxon>Mucoromycota</taxon>
        <taxon>Mucoromycotina</taxon>
        <taxon>Mucoromycetes</taxon>
        <taxon>Mucorales</taxon>
        <taxon>Mucorineae</taxon>
        <taxon>Mucoraceae</taxon>
        <taxon>Mucor</taxon>
    </lineage>
</organism>
<gene>
    <name evidence="1" type="ORF">INT46_002573</name>
</gene>
<dbReference type="Proteomes" id="UP000650833">
    <property type="component" value="Unassembled WGS sequence"/>
</dbReference>
<dbReference type="OrthoDB" id="5397701at2759"/>
<proteinExistence type="predicted"/>
<sequence>MLYTQAILKHACSFEPLVSRAFSVSAYFNKSIPLSYLPKPEALKSEFIIGWTPEQDKVDPRTFIENTKFVDFMTSVLKKNVHKVNDSNLKAMADWQKEGWLHIGDERNPPAWGRINYPEDIIGSVELDHGKIKEGSYQPMPAHRLITNSGLFQLSEPLTKCVVEAAKKAITS</sequence>
<dbReference type="EMBL" id="JAEPRC010000399">
    <property type="protein sequence ID" value="KAG2198161.1"/>
    <property type="molecule type" value="Genomic_DNA"/>
</dbReference>
<protein>
    <submittedName>
        <fullName evidence="1">Uncharacterized protein</fullName>
    </submittedName>
</protein>
<keyword evidence="2" id="KW-1185">Reference proteome</keyword>
<evidence type="ECO:0000313" key="2">
    <source>
        <dbReference type="Proteomes" id="UP000650833"/>
    </source>
</evidence>
<accession>A0A8H7QSZ9</accession>
<reference evidence="1" key="1">
    <citation type="submission" date="2020-12" db="EMBL/GenBank/DDBJ databases">
        <title>Metabolic potential, ecology and presence of endohyphal bacteria is reflected in genomic diversity of Mucoromycotina.</title>
        <authorList>
            <person name="Muszewska A."/>
            <person name="Okrasinska A."/>
            <person name="Steczkiewicz K."/>
            <person name="Drgas O."/>
            <person name="Orlowska M."/>
            <person name="Perlinska-Lenart U."/>
            <person name="Aleksandrzak-Piekarczyk T."/>
            <person name="Szatraj K."/>
            <person name="Zielenkiewicz U."/>
            <person name="Pilsyk S."/>
            <person name="Malc E."/>
            <person name="Mieczkowski P."/>
            <person name="Kruszewska J.S."/>
            <person name="Biernat P."/>
            <person name="Pawlowska J."/>
        </authorList>
    </citation>
    <scope>NUCLEOTIDE SEQUENCE</scope>
    <source>
        <strain evidence="1">CBS 226.32</strain>
    </source>
</reference>
<name>A0A8H7QSZ9_9FUNG</name>
<evidence type="ECO:0000313" key="1">
    <source>
        <dbReference type="EMBL" id="KAG2198161.1"/>
    </source>
</evidence>
<dbReference type="PANTHER" id="PTHR37331:SF1">
    <property type="entry name" value="YALI0F11671P"/>
    <property type="match status" value="1"/>
</dbReference>